<feature type="transmembrane region" description="Helical" evidence="9">
    <location>
        <begin position="700"/>
        <end position="719"/>
    </location>
</feature>
<evidence type="ECO:0000313" key="12">
    <source>
        <dbReference type="EMBL" id="CAL8127064.1"/>
    </source>
</evidence>
<feature type="transmembrane region" description="Helical" evidence="9">
    <location>
        <begin position="972"/>
        <end position="995"/>
    </location>
</feature>
<dbReference type="PANTHER" id="PTHR24223">
    <property type="entry name" value="ATP-BINDING CASSETTE SUB-FAMILY C"/>
    <property type="match status" value="1"/>
</dbReference>
<feature type="domain" description="ABC transmembrane type-1" evidence="11">
    <location>
        <begin position="108"/>
        <end position="366"/>
    </location>
</feature>
<dbReference type="PROSITE" id="PS50929">
    <property type="entry name" value="ABC_TM1F"/>
    <property type="match status" value="2"/>
</dbReference>
<dbReference type="InterPro" id="IPR003439">
    <property type="entry name" value="ABC_transporter-like_ATP-bd"/>
</dbReference>
<dbReference type="InterPro" id="IPR036640">
    <property type="entry name" value="ABC1_TM_sf"/>
</dbReference>
<feature type="domain" description="ABC transporter" evidence="10">
    <location>
        <begin position="1041"/>
        <end position="1268"/>
    </location>
</feature>
<dbReference type="SMART" id="SM00382">
    <property type="entry name" value="AAA"/>
    <property type="match status" value="2"/>
</dbReference>
<comment type="caution">
    <text evidence="12">The sequence shown here is derived from an EMBL/GenBank/DDBJ whole genome shotgun (WGS) entry which is preliminary data.</text>
</comment>
<comment type="similarity">
    <text evidence="2">Belongs to the ABC transporter superfamily. ABCC family. Conjugate transporter (TC 3.A.1.208) subfamily.</text>
</comment>
<name>A0ABP1RG40_9HEXA</name>
<dbReference type="Pfam" id="PF00664">
    <property type="entry name" value="ABC_membrane"/>
    <property type="match status" value="2"/>
</dbReference>
<reference evidence="12 13" key="1">
    <citation type="submission" date="2024-08" db="EMBL/GenBank/DDBJ databases">
        <authorList>
            <person name="Cucini C."/>
            <person name="Frati F."/>
        </authorList>
    </citation>
    <scope>NUCLEOTIDE SEQUENCE [LARGE SCALE GENOMIC DNA]</scope>
</reference>
<evidence type="ECO:0000256" key="9">
    <source>
        <dbReference type="SAM" id="Phobius"/>
    </source>
</evidence>
<dbReference type="InterPro" id="IPR044746">
    <property type="entry name" value="ABCC_6TM_D1"/>
</dbReference>
<dbReference type="InterPro" id="IPR027417">
    <property type="entry name" value="P-loop_NTPase"/>
</dbReference>
<dbReference type="InterPro" id="IPR003593">
    <property type="entry name" value="AAA+_ATPase"/>
</dbReference>
<keyword evidence="4 9" id="KW-0812">Transmembrane</keyword>
<keyword evidence="5" id="KW-0547">Nucleotide-binding</keyword>
<evidence type="ECO:0008006" key="14">
    <source>
        <dbReference type="Google" id="ProtNLM"/>
    </source>
</evidence>
<feature type="transmembrane region" description="Helical" evidence="9">
    <location>
        <begin position="319"/>
        <end position="340"/>
    </location>
</feature>
<dbReference type="Proteomes" id="UP001642540">
    <property type="component" value="Unassembled WGS sequence"/>
</dbReference>
<evidence type="ECO:0000256" key="3">
    <source>
        <dbReference type="ARBA" id="ARBA00022448"/>
    </source>
</evidence>
<dbReference type="InterPro" id="IPR050173">
    <property type="entry name" value="ABC_transporter_C-like"/>
</dbReference>
<evidence type="ECO:0000256" key="1">
    <source>
        <dbReference type="ARBA" id="ARBA00004141"/>
    </source>
</evidence>
<gene>
    <name evidence="12" type="ORF">ODALV1_LOCUS21680</name>
</gene>
<protein>
    <recommendedName>
        <fullName evidence="14">Multidrug resistance-associated protein 4</fullName>
    </recommendedName>
</protein>
<dbReference type="PROSITE" id="PS50893">
    <property type="entry name" value="ABC_TRANSPORTER_2"/>
    <property type="match status" value="2"/>
</dbReference>
<feature type="domain" description="ABC transporter" evidence="10">
    <location>
        <begin position="421"/>
        <end position="643"/>
    </location>
</feature>
<feature type="transmembrane region" description="Helical" evidence="9">
    <location>
        <begin position="236"/>
        <end position="254"/>
    </location>
</feature>
<evidence type="ECO:0000259" key="10">
    <source>
        <dbReference type="PROSITE" id="PS50893"/>
    </source>
</evidence>
<evidence type="ECO:0000256" key="4">
    <source>
        <dbReference type="ARBA" id="ARBA00022692"/>
    </source>
</evidence>
<dbReference type="SUPFAM" id="SSF90123">
    <property type="entry name" value="ABC transporter transmembrane region"/>
    <property type="match status" value="2"/>
</dbReference>
<feature type="domain" description="ABC transmembrane type-1" evidence="11">
    <location>
        <begin position="706"/>
        <end position="1003"/>
    </location>
</feature>
<comment type="subcellular location">
    <subcellularLocation>
        <location evidence="1">Membrane</location>
        <topology evidence="1">Multi-pass membrane protein</topology>
    </subcellularLocation>
</comment>
<keyword evidence="8 9" id="KW-0472">Membrane</keyword>
<evidence type="ECO:0000256" key="6">
    <source>
        <dbReference type="ARBA" id="ARBA00022840"/>
    </source>
</evidence>
<dbReference type="EMBL" id="CAXLJM020000072">
    <property type="protein sequence ID" value="CAL8127064.1"/>
    <property type="molecule type" value="Genomic_DNA"/>
</dbReference>
<dbReference type="PROSITE" id="PS00211">
    <property type="entry name" value="ABC_TRANSPORTER_1"/>
    <property type="match status" value="1"/>
</dbReference>
<feature type="transmembrane region" description="Helical" evidence="9">
    <location>
        <begin position="851"/>
        <end position="876"/>
    </location>
</feature>
<feature type="transmembrane region" description="Helical" evidence="9">
    <location>
        <begin position="95"/>
        <end position="115"/>
    </location>
</feature>
<dbReference type="Pfam" id="PF00005">
    <property type="entry name" value="ABC_tran"/>
    <property type="match status" value="2"/>
</dbReference>
<dbReference type="PANTHER" id="PTHR24223:SF456">
    <property type="entry name" value="MULTIDRUG RESISTANCE-ASSOCIATED PROTEIN LETHAL(2)03659"/>
    <property type="match status" value="1"/>
</dbReference>
<dbReference type="CDD" id="cd18579">
    <property type="entry name" value="ABC_6TM_ABCC_D1"/>
    <property type="match status" value="1"/>
</dbReference>
<evidence type="ECO:0000259" key="11">
    <source>
        <dbReference type="PROSITE" id="PS50929"/>
    </source>
</evidence>
<dbReference type="CDD" id="cd03244">
    <property type="entry name" value="ABCC_MRP_domain2"/>
    <property type="match status" value="1"/>
</dbReference>
<keyword evidence="7 9" id="KW-1133">Transmembrane helix</keyword>
<dbReference type="InterPro" id="IPR017871">
    <property type="entry name" value="ABC_transporter-like_CS"/>
</dbReference>
<evidence type="ECO:0000313" key="13">
    <source>
        <dbReference type="Proteomes" id="UP001642540"/>
    </source>
</evidence>
<dbReference type="SUPFAM" id="SSF52540">
    <property type="entry name" value="P-loop containing nucleoside triphosphate hydrolases"/>
    <property type="match status" value="2"/>
</dbReference>
<organism evidence="12 13">
    <name type="scientific">Orchesella dallaii</name>
    <dbReference type="NCBI Taxonomy" id="48710"/>
    <lineage>
        <taxon>Eukaryota</taxon>
        <taxon>Metazoa</taxon>
        <taxon>Ecdysozoa</taxon>
        <taxon>Arthropoda</taxon>
        <taxon>Hexapoda</taxon>
        <taxon>Collembola</taxon>
        <taxon>Entomobryomorpha</taxon>
        <taxon>Entomobryoidea</taxon>
        <taxon>Orchesellidae</taxon>
        <taxon>Orchesellinae</taxon>
        <taxon>Orchesella</taxon>
    </lineage>
</organism>
<evidence type="ECO:0000256" key="8">
    <source>
        <dbReference type="ARBA" id="ARBA00023136"/>
    </source>
</evidence>
<accession>A0ABP1RG40</accession>
<evidence type="ECO:0000256" key="5">
    <source>
        <dbReference type="ARBA" id="ARBA00022741"/>
    </source>
</evidence>
<evidence type="ECO:0000256" key="2">
    <source>
        <dbReference type="ARBA" id="ARBA00009726"/>
    </source>
</evidence>
<evidence type="ECO:0000256" key="7">
    <source>
        <dbReference type="ARBA" id="ARBA00022989"/>
    </source>
</evidence>
<feature type="transmembrane region" description="Helical" evidence="9">
    <location>
        <begin position="936"/>
        <end position="966"/>
    </location>
</feature>
<sequence>MTKDKKHSAPKMENPWSKANPLSLLIFYWIWPIFRKGFSKDLDHSDLHPAPKVYESEYLSEKFSIEWAKECKIAESKGLKPKLIKVLLRLCKWNLILYFVVVSFDELVIRVAQPISLRMLVKSFEKNSTISRQDQIIYAVAVCVCTYVHNFIMEHCVFLMLRTGVICRVSCSSILYQKIMKLSPNARKEATTGKMMNLMSNDLGRFDQGLIFVGYTILAPIQTIIFIYFLWVEISLGTIGGAALVILIMPLQMVNGHWTAKFRENIAQQTDERSKIMNEIVMAIRILKMYAWERPFTKLVNHIRRMEVKALGKKMYLRGFYLSMYTVCNKLTPFLSILLYVLLGSRISADKAFFTIAVFQIIIENMIYYNSIAVNSLGEIWISIQRIQQVLLMEEQKLQTDNDEHITSKNMSDTEPSEPQVILSNVTARWSPQDSPVISNFNLNVQSDKLVMVVGAVGSGKSSFLHVLLSELPISSGKCHVNGKMTYASQEPWLFAGTVRENILFGEEFDKQLYDEVVQISALQDDLKQLANGDMTEIGERGMSLSGGQKARVNLARALYRNSDIYLLDDPLSAVDSRVSRHIFDKCIKTFLRGKMRILVTHQLQYIPFADHVVVIKNGEVLAQGTPTEIQALGLDLMSLLEEESEDASKRKASVAKVQEPASTEMSDEIETLDDSIESTLEGAVTFSTYWAYLRSGDSVFGLTSVILLFTIGQIFITLTDYWISLWTNAEETVQTNLGPTLDLQKPLDILNPDYYYGENAYLAVYGTLIGCVILVAITRSLTSFRYFLQISVNLHNRMFKSLVRAPTKFFDDNPSGRIMNRFTKDIGSVDELLPPSLYDSVEYVLQSFGVVLVVIWSNYFLTIPSLVIIILVLIIRSVFLKTSRDLKRVESQAKSPVLTHLAASIQGMITIRALKTQTNAVNTFNKLQDVHTSPWFLFLASTRCFTVLIGTLSATYLTAIIITFLLVKEGLAGGLIGFVITSTISLTANLQWALREGGDAENYMTCVARSIEYTELPSEAAWESEPDKAPPTDWPKEGGVKFEKVTLTYGDTDVLKDLSFEIKPKQKVGIVGRTGAGKSSIITALFRITEPKGNITIDGVEISSIGLHDLRKNISIIPQDPVLFSGTFRYNLDPFDQFPDADLWKVVEEVQLKDAVEALDIPVEDGGQNFSIGQRQLICLARALLRKNRLIVMDEATANVDPKTDAFIQATIRDKFSECSIITIAHRLQSVMDCDRVLVMEKGVNKEYDHPHILLQKEDGFLHQLVSYTGVNASSHLKEIAKHHYEKRHTHA</sequence>
<dbReference type="InterPro" id="IPR011527">
    <property type="entry name" value="ABC1_TM_dom"/>
</dbReference>
<feature type="transmembrane region" description="Helical" evidence="9">
    <location>
        <begin position="209"/>
        <end position="230"/>
    </location>
</feature>
<keyword evidence="3" id="KW-0813">Transport</keyword>
<feature type="transmembrane region" description="Helical" evidence="9">
    <location>
        <begin position="761"/>
        <end position="779"/>
    </location>
</feature>
<proteinExistence type="inferred from homology"/>
<dbReference type="CDD" id="cd03250">
    <property type="entry name" value="ABCC_MRP_domain1"/>
    <property type="match status" value="1"/>
</dbReference>
<keyword evidence="6" id="KW-0067">ATP-binding</keyword>
<dbReference type="Gene3D" id="1.20.1560.10">
    <property type="entry name" value="ABC transporter type 1, transmembrane domain"/>
    <property type="match status" value="2"/>
</dbReference>
<feature type="transmembrane region" description="Helical" evidence="9">
    <location>
        <begin position="136"/>
        <end position="153"/>
    </location>
</feature>
<dbReference type="Gene3D" id="3.40.50.300">
    <property type="entry name" value="P-loop containing nucleotide triphosphate hydrolases"/>
    <property type="match status" value="2"/>
</dbReference>
<feature type="transmembrane region" description="Helical" evidence="9">
    <location>
        <begin position="352"/>
        <end position="369"/>
    </location>
</feature>
<keyword evidence="13" id="KW-1185">Reference proteome</keyword>